<dbReference type="InterPro" id="IPR037185">
    <property type="entry name" value="EmrE-like"/>
</dbReference>
<feature type="transmembrane region" description="Helical" evidence="6">
    <location>
        <begin position="40"/>
        <end position="62"/>
    </location>
</feature>
<evidence type="ECO:0000256" key="5">
    <source>
        <dbReference type="SAM" id="MobiDB-lite"/>
    </source>
</evidence>
<evidence type="ECO:0000256" key="4">
    <source>
        <dbReference type="ARBA" id="ARBA00023136"/>
    </source>
</evidence>
<keyword evidence="3 6" id="KW-1133">Transmembrane helix</keyword>
<feature type="transmembrane region" description="Helical" evidence="6">
    <location>
        <begin position="216"/>
        <end position="236"/>
    </location>
</feature>
<reference evidence="8 9" key="1">
    <citation type="submission" date="2016-06" db="EMBL/GenBank/DDBJ databases">
        <title>Evolution of pathogenesis and genome organization in the Tremellales.</title>
        <authorList>
            <person name="Cuomo C."/>
            <person name="Litvintseva A."/>
            <person name="Heitman J."/>
            <person name="Chen Y."/>
            <person name="Sun S."/>
            <person name="Springer D."/>
            <person name="Dromer F."/>
            <person name="Young S."/>
            <person name="Zeng Q."/>
            <person name="Chapman S."/>
            <person name="Gujja S."/>
            <person name="Saif S."/>
            <person name="Birren B."/>
        </authorList>
    </citation>
    <scope>NUCLEOTIDE SEQUENCE [LARGE SCALE GENOMIC DNA]</scope>
    <source>
        <strain evidence="8 9">ATCC 28783</strain>
    </source>
</reference>
<feature type="domain" description="EamA" evidence="7">
    <location>
        <begin position="217"/>
        <end position="351"/>
    </location>
</feature>
<feature type="domain" description="EamA" evidence="7">
    <location>
        <begin position="38"/>
        <end position="174"/>
    </location>
</feature>
<dbReference type="Proteomes" id="UP000289152">
    <property type="component" value="Unassembled WGS sequence"/>
</dbReference>
<evidence type="ECO:0000313" key="8">
    <source>
        <dbReference type="EMBL" id="RXK40234.1"/>
    </source>
</evidence>
<protein>
    <recommendedName>
        <fullName evidence="7">EamA domain-containing protein</fullName>
    </recommendedName>
</protein>
<evidence type="ECO:0000256" key="1">
    <source>
        <dbReference type="ARBA" id="ARBA00004141"/>
    </source>
</evidence>
<proteinExistence type="predicted"/>
<evidence type="ECO:0000256" key="2">
    <source>
        <dbReference type="ARBA" id="ARBA00022692"/>
    </source>
</evidence>
<dbReference type="SUPFAM" id="SSF103481">
    <property type="entry name" value="Multidrug resistance efflux transporter EmrE"/>
    <property type="match status" value="2"/>
</dbReference>
<dbReference type="Pfam" id="PF00892">
    <property type="entry name" value="EamA"/>
    <property type="match status" value="2"/>
</dbReference>
<dbReference type="InParanoid" id="A0A4Q1BQL7"/>
<organism evidence="8 9">
    <name type="scientific">Tremella mesenterica</name>
    <name type="common">Jelly fungus</name>
    <dbReference type="NCBI Taxonomy" id="5217"/>
    <lineage>
        <taxon>Eukaryota</taxon>
        <taxon>Fungi</taxon>
        <taxon>Dikarya</taxon>
        <taxon>Basidiomycota</taxon>
        <taxon>Agaricomycotina</taxon>
        <taxon>Tremellomycetes</taxon>
        <taxon>Tremellales</taxon>
        <taxon>Tremellaceae</taxon>
        <taxon>Tremella</taxon>
    </lineage>
</organism>
<feature type="compositionally biased region" description="Low complexity" evidence="5">
    <location>
        <begin position="398"/>
        <end position="410"/>
    </location>
</feature>
<feature type="transmembrane region" description="Helical" evidence="6">
    <location>
        <begin position="279"/>
        <end position="297"/>
    </location>
</feature>
<evidence type="ECO:0000256" key="6">
    <source>
        <dbReference type="SAM" id="Phobius"/>
    </source>
</evidence>
<keyword evidence="9" id="KW-1185">Reference proteome</keyword>
<sequence length="445" mass="48779">MSSQPYAPLLPSDRHNDPDPTPPILQTSFLLQLYRQNTGLCFVAGAQFFFAMMNVTVKYFIATSPISTLMLIFVRQVFTGVACLLTLYSMNDPHYFLGPPEVRPLLAARGFFGFIGLASNYQSFRYLSVSDSVTIGFLTPSFTALLALFLLREHLSGRDVLAGFFCLTGVILVSRPPFLFGHGQQIDIPSPSDGGDEGPILPGRKPTIPDNSPERMLGVIWALISVVGSSIAFIVIRHIGDRAHAMHTMAYFSYLCTVVTAVGMVIIPGNDTLPDTLGAYILILFIGLFGFVAQILMTMGLQREKAGRAGLSIYTCVVFTTILELVLFGTVPSFSSLLGTGIIIISALWVAMHPQETEPLLDPETCPSRSPSPLPPVGQRRRGERYSYSTLPTEPHLSSNPTSRRPSRSSFQNKDPDEQCNTNIFQHKSEGGVVQSPDRDEGIKH</sequence>
<feature type="transmembrane region" description="Helical" evidence="6">
    <location>
        <begin position="309"/>
        <end position="328"/>
    </location>
</feature>
<dbReference type="EMBL" id="SDIL01000021">
    <property type="protein sequence ID" value="RXK40234.1"/>
    <property type="molecule type" value="Genomic_DNA"/>
</dbReference>
<dbReference type="PANTHER" id="PTHR22911">
    <property type="entry name" value="ACYL-MALONYL CONDENSING ENZYME-RELATED"/>
    <property type="match status" value="1"/>
</dbReference>
<feature type="region of interest" description="Disordered" evidence="5">
    <location>
        <begin position="360"/>
        <end position="445"/>
    </location>
</feature>
<dbReference type="PANTHER" id="PTHR22911:SF6">
    <property type="entry name" value="SOLUTE CARRIER FAMILY 35 MEMBER G1"/>
    <property type="match status" value="1"/>
</dbReference>
<gene>
    <name evidence="8" type="ORF">M231_02508</name>
</gene>
<evidence type="ECO:0000259" key="7">
    <source>
        <dbReference type="Pfam" id="PF00892"/>
    </source>
</evidence>
<comment type="subcellular location">
    <subcellularLocation>
        <location evidence="1">Membrane</location>
        <topology evidence="1">Multi-pass membrane protein</topology>
    </subcellularLocation>
</comment>
<dbReference type="InterPro" id="IPR000620">
    <property type="entry name" value="EamA_dom"/>
</dbReference>
<keyword evidence="4 6" id="KW-0472">Membrane</keyword>
<feature type="transmembrane region" description="Helical" evidence="6">
    <location>
        <begin position="133"/>
        <end position="151"/>
    </location>
</feature>
<feature type="transmembrane region" description="Helical" evidence="6">
    <location>
        <begin position="160"/>
        <end position="180"/>
    </location>
</feature>
<name>A0A4Q1BQL7_TREME</name>
<evidence type="ECO:0000313" key="9">
    <source>
        <dbReference type="Proteomes" id="UP000289152"/>
    </source>
</evidence>
<dbReference type="OrthoDB" id="306876at2759"/>
<feature type="transmembrane region" description="Helical" evidence="6">
    <location>
        <begin position="68"/>
        <end position="90"/>
    </location>
</feature>
<dbReference type="GO" id="GO:0016020">
    <property type="term" value="C:membrane"/>
    <property type="evidence" value="ECO:0007669"/>
    <property type="project" value="UniProtKB-SubCell"/>
</dbReference>
<accession>A0A4Q1BQL7</accession>
<comment type="caution">
    <text evidence="8">The sequence shown here is derived from an EMBL/GenBank/DDBJ whole genome shotgun (WGS) entry which is preliminary data.</text>
</comment>
<keyword evidence="2 6" id="KW-0812">Transmembrane</keyword>
<dbReference type="VEuPathDB" id="FungiDB:TREMEDRAFT_33807"/>
<evidence type="ECO:0000256" key="3">
    <source>
        <dbReference type="ARBA" id="ARBA00022989"/>
    </source>
</evidence>
<dbReference type="AlphaFoldDB" id="A0A4Q1BQL7"/>
<feature type="transmembrane region" description="Helical" evidence="6">
    <location>
        <begin position="248"/>
        <end position="267"/>
    </location>
</feature>